<evidence type="ECO:0000256" key="1">
    <source>
        <dbReference type="SAM" id="MobiDB-lite"/>
    </source>
</evidence>
<proteinExistence type="predicted"/>
<gene>
    <name evidence="2" type="ORF">EYD46_06390</name>
</gene>
<dbReference type="AlphaFoldDB" id="A0A4Q9FRA3"/>
<protein>
    <recommendedName>
        <fullName evidence="4">RHS repeat-associated core domain-containing protein</fullName>
    </recommendedName>
</protein>
<dbReference type="EMBL" id="SIRS01000002">
    <property type="protein sequence ID" value="TBN17930.1"/>
    <property type="molecule type" value="Genomic_DNA"/>
</dbReference>
<dbReference type="Proteomes" id="UP000292372">
    <property type="component" value="Unassembled WGS sequence"/>
</dbReference>
<evidence type="ECO:0000313" key="3">
    <source>
        <dbReference type="Proteomes" id="UP000292372"/>
    </source>
</evidence>
<dbReference type="OrthoDB" id="2972467at2"/>
<reference evidence="2 3" key="1">
    <citation type="journal article" date="2015" name="Int. J. Syst. Evol. Microbiol.">
        <title>Hyunsoonleella pacifica sp. nov., isolated from seawater of South Pacific Gyre.</title>
        <authorList>
            <person name="Gao X."/>
            <person name="Zhang Z."/>
            <person name="Dai X."/>
            <person name="Zhang X.H."/>
        </authorList>
    </citation>
    <scope>NUCLEOTIDE SEQUENCE [LARGE SCALE GENOMIC DNA]</scope>
    <source>
        <strain evidence="2 3">SW033</strain>
    </source>
</reference>
<evidence type="ECO:0000313" key="2">
    <source>
        <dbReference type="EMBL" id="TBN17930.1"/>
    </source>
</evidence>
<sequence length="349" mass="39609">MLLPNRHGASDSYRYGFNGQEKDDEIKGEGNSLNFTFRMHDPRIGRFFAVDPLIHQYPWYSSYSFAGNKVLQFIELEGLEEQISPYLQKTQYRIVFAKDDNASVLKRVDNALWNISGFIKNIGADLYNASSSTINNSYWMISGQKQYDFHNTFVAPVQDGAQDIYDYHTQTPLKQQLEDTGNALVDLRNWEGPAELLLGTRFGLSKTNRLSPNNIKTQGLAAATEKAVATFSHTITKVGDDFLHVVIKSTDEALPDMHIFANLKKNGSHLEFKVDIVPETVLNGLEELEDAYKKYKGKYSKGLYQAQKDLLDLAKEEGFETAKFSNKRETGKRKGQNQESKTYDLKDKG</sequence>
<organism evidence="2 3">
    <name type="scientific">Hyunsoonleella pacifica</name>
    <dbReference type="NCBI Taxonomy" id="1080224"/>
    <lineage>
        <taxon>Bacteria</taxon>
        <taxon>Pseudomonadati</taxon>
        <taxon>Bacteroidota</taxon>
        <taxon>Flavobacteriia</taxon>
        <taxon>Flavobacteriales</taxon>
        <taxon>Flavobacteriaceae</taxon>
    </lineage>
</organism>
<name>A0A4Q9FRA3_9FLAO</name>
<comment type="caution">
    <text evidence="2">The sequence shown here is derived from an EMBL/GenBank/DDBJ whole genome shotgun (WGS) entry which is preliminary data.</text>
</comment>
<accession>A0A4Q9FRA3</accession>
<evidence type="ECO:0008006" key="4">
    <source>
        <dbReference type="Google" id="ProtNLM"/>
    </source>
</evidence>
<dbReference type="Gene3D" id="2.180.10.10">
    <property type="entry name" value="RHS repeat-associated core"/>
    <property type="match status" value="1"/>
</dbReference>
<feature type="region of interest" description="Disordered" evidence="1">
    <location>
        <begin position="324"/>
        <end position="349"/>
    </location>
</feature>
<keyword evidence="3" id="KW-1185">Reference proteome</keyword>